<protein>
    <submittedName>
        <fullName evidence="1">Uncharacterized protein</fullName>
    </submittedName>
</protein>
<evidence type="ECO:0000313" key="2">
    <source>
        <dbReference type="Proteomes" id="UP000030585"/>
    </source>
</evidence>
<gene>
    <name evidence="1" type="ORF">NY98_24015</name>
</gene>
<organism evidence="1 2">
    <name type="scientific">Xanthomonas citri pv. fuscans</name>
    <dbReference type="NCBI Taxonomy" id="366649"/>
    <lineage>
        <taxon>Bacteria</taxon>
        <taxon>Pseudomonadati</taxon>
        <taxon>Pseudomonadota</taxon>
        <taxon>Gammaproteobacteria</taxon>
        <taxon>Lysobacterales</taxon>
        <taxon>Lysobacteraceae</taxon>
        <taxon>Xanthomonas</taxon>
    </lineage>
</organism>
<evidence type="ECO:0000313" key="1">
    <source>
        <dbReference type="EMBL" id="KKW48628.1"/>
    </source>
</evidence>
<dbReference type="Proteomes" id="UP000030585">
    <property type="component" value="Unassembled WGS sequence"/>
</dbReference>
<accession>A0AB34SRB1</accession>
<reference evidence="2" key="1">
    <citation type="submission" date="2015-04" db="EMBL/GenBank/DDBJ databases">
        <title>Genome sequencing of pathogens of bean.</title>
        <authorList>
            <person name="Harrison J."/>
            <person name="Aritua V."/>
            <person name="Sapp M."/>
            <person name="Smith J."/>
            <person name="Studholme D.J."/>
        </authorList>
    </citation>
    <scope>NUCLEOTIDE SEQUENCE [LARGE SCALE GENOMIC DNA]</scope>
    <source>
        <strain evidence="2">NCPPB 1058</strain>
    </source>
</reference>
<dbReference type="EMBL" id="JSEY02000114">
    <property type="protein sequence ID" value="KKW48628.1"/>
    <property type="molecule type" value="Genomic_DNA"/>
</dbReference>
<proteinExistence type="predicted"/>
<name>A0AB34SRB1_XANCI</name>
<dbReference type="AlphaFoldDB" id="A0AB34SRB1"/>
<sequence length="96" mass="9299">MTGGQGVSINGANISNGALGSDGRIVSGASLSGVSAQGGLSGRTRQTAANVGGQAVIGRANGGAASISVAVSSPVKQTLQIKSVCRILCNRGLGYR</sequence>
<comment type="caution">
    <text evidence="1">The sequence shown here is derived from an EMBL/GenBank/DDBJ whole genome shotgun (WGS) entry which is preliminary data.</text>
</comment>